<dbReference type="GO" id="GO:0030488">
    <property type="term" value="P:tRNA methylation"/>
    <property type="evidence" value="ECO:0007669"/>
    <property type="project" value="TreeGrafter"/>
</dbReference>
<dbReference type="GO" id="GO:0005829">
    <property type="term" value="C:cytosol"/>
    <property type="evidence" value="ECO:0007669"/>
    <property type="project" value="TreeGrafter"/>
</dbReference>
<evidence type="ECO:0000256" key="2">
    <source>
        <dbReference type="ARBA" id="ARBA00022490"/>
    </source>
</evidence>
<dbReference type="GO" id="GO:0002098">
    <property type="term" value="P:tRNA wobble uridine modification"/>
    <property type="evidence" value="ECO:0007669"/>
    <property type="project" value="TreeGrafter"/>
</dbReference>
<comment type="subcellular location">
    <subcellularLocation>
        <location evidence="10">Cytoplasm</location>
    </subcellularLocation>
</comment>
<keyword evidence="6 10" id="KW-0378">Hydrolase</keyword>
<dbReference type="InterPro" id="IPR027266">
    <property type="entry name" value="TrmE/GcvT-like"/>
</dbReference>
<dbReference type="InterPro" id="IPR004520">
    <property type="entry name" value="GTPase_MnmE"/>
</dbReference>
<dbReference type="InterPro" id="IPR018948">
    <property type="entry name" value="GTP-bd_TrmE_N"/>
</dbReference>
<keyword evidence="14" id="KW-1185">Reference proteome</keyword>
<keyword evidence="5 10" id="KW-0547">Nucleotide-binding</keyword>
<dbReference type="Pfam" id="PF12631">
    <property type="entry name" value="MnmE_helical"/>
    <property type="match status" value="1"/>
</dbReference>
<keyword evidence="7 10" id="KW-0460">Magnesium</keyword>
<dbReference type="NCBIfam" id="TIGR00450">
    <property type="entry name" value="mnmE_trmE_thdF"/>
    <property type="match status" value="1"/>
</dbReference>
<feature type="binding site" evidence="10">
    <location>
        <begin position="264"/>
        <end position="270"/>
    </location>
    <ligand>
        <name>GTP</name>
        <dbReference type="ChEBI" id="CHEBI:37565"/>
    </ligand>
</feature>
<evidence type="ECO:0000256" key="8">
    <source>
        <dbReference type="ARBA" id="ARBA00022958"/>
    </source>
</evidence>
<comment type="similarity">
    <text evidence="1 10 11">Belongs to the TRAFAC class TrmE-Era-EngA-EngB-Septin-like GTPase superfamily. TrmE GTPase family.</text>
</comment>
<dbReference type="CDD" id="cd14858">
    <property type="entry name" value="TrmE_N"/>
    <property type="match status" value="1"/>
</dbReference>
<dbReference type="GO" id="GO:0003924">
    <property type="term" value="F:GTPase activity"/>
    <property type="evidence" value="ECO:0007669"/>
    <property type="project" value="UniProtKB-UniRule"/>
</dbReference>
<feature type="domain" description="TrmE-type G" evidence="12">
    <location>
        <begin position="235"/>
        <end position="393"/>
    </location>
</feature>
<evidence type="ECO:0000259" key="12">
    <source>
        <dbReference type="PROSITE" id="PS51709"/>
    </source>
</evidence>
<dbReference type="GO" id="GO:0005525">
    <property type="term" value="F:GTP binding"/>
    <property type="evidence" value="ECO:0007669"/>
    <property type="project" value="UniProtKB-UniRule"/>
</dbReference>
<dbReference type="GO" id="GO:0042802">
    <property type="term" value="F:identical protein binding"/>
    <property type="evidence" value="ECO:0007669"/>
    <property type="project" value="UniProtKB-ARBA"/>
</dbReference>
<evidence type="ECO:0000256" key="6">
    <source>
        <dbReference type="ARBA" id="ARBA00022801"/>
    </source>
</evidence>
<dbReference type="Proteomes" id="UP000050833">
    <property type="component" value="Unassembled WGS sequence"/>
</dbReference>
<feature type="binding site" evidence="10">
    <location>
        <begin position="289"/>
        <end position="292"/>
    </location>
    <ligand>
        <name>GTP</name>
        <dbReference type="ChEBI" id="CHEBI:37565"/>
    </ligand>
</feature>
<dbReference type="InterPro" id="IPR006073">
    <property type="entry name" value="GTP-bd"/>
</dbReference>
<dbReference type="NCBIfam" id="TIGR00231">
    <property type="entry name" value="small_GTP"/>
    <property type="match status" value="1"/>
</dbReference>
<evidence type="ECO:0000256" key="7">
    <source>
        <dbReference type="ARBA" id="ARBA00022842"/>
    </source>
</evidence>
<keyword evidence="2 10" id="KW-0963">Cytoplasm</keyword>
<dbReference type="Gene3D" id="1.20.120.430">
    <property type="entry name" value="tRNA modification GTPase MnmE domain 2"/>
    <property type="match status" value="1"/>
</dbReference>
<dbReference type="Gene3D" id="3.40.50.300">
    <property type="entry name" value="P-loop containing nucleotide triphosphate hydrolases"/>
    <property type="match status" value="1"/>
</dbReference>
<dbReference type="FunFam" id="3.30.1360.120:FF:000003">
    <property type="entry name" value="tRNA modification GTPase MnmE"/>
    <property type="match status" value="1"/>
</dbReference>
<comment type="function">
    <text evidence="10">Exhibits a very high intrinsic GTPase hydrolysis rate. Involved in the addition of a carboxymethylaminomethyl (cmnm) group at the wobble position (U34) of certain tRNAs, forming tRNA-cmnm(5)s(2)U34.</text>
</comment>
<feature type="binding site" evidence="10">
    <location>
        <position position="270"/>
    </location>
    <ligand>
        <name>Mg(2+)</name>
        <dbReference type="ChEBI" id="CHEBI:18420"/>
    </ligand>
</feature>
<comment type="caution">
    <text evidence="13">The sequence shown here is derived from an EMBL/GenBank/DDBJ whole genome shotgun (WGS) entry which is preliminary data.</text>
</comment>
<comment type="subunit">
    <text evidence="10">Homodimer. Heterotetramer of two MnmE and two MnmG subunits.</text>
</comment>
<dbReference type="GO" id="GO:0046872">
    <property type="term" value="F:metal ion binding"/>
    <property type="evidence" value="ECO:0007669"/>
    <property type="project" value="UniProtKB-KW"/>
</dbReference>
<proteinExistence type="inferred from homology"/>
<dbReference type="CDD" id="cd04164">
    <property type="entry name" value="trmE"/>
    <property type="match status" value="1"/>
</dbReference>
<dbReference type="RefSeq" id="WP_055946646.1">
    <property type="nucleotide sequence ID" value="NZ_JAQDCV010000011.1"/>
</dbReference>
<feature type="binding site" evidence="10">
    <location>
        <position position="21"/>
    </location>
    <ligand>
        <name>(6S)-5-formyl-5,6,7,8-tetrahydrofolate</name>
        <dbReference type="ChEBI" id="CHEBI:57457"/>
    </ligand>
</feature>
<reference evidence="13 14" key="1">
    <citation type="submission" date="2015-10" db="EMBL/GenBank/DDBJ databases">
        <title>Butyribacter intestini gen. nov., sp. nov., a butyric acid-producing bacterium of the family Lachnospiraceae isolated from the human faeces.</title>
        <authorList>
            <person name="Zou Y."/>
            <person name="Xue W."/>
            <person name="Luo G."/>
            <person name="Lv M."/>
        </authorList>
    </citation>
    <scope>NUCLEOTIDE SEQUENCE [LARGE SCALE GENOMIC DNA]</scope>
    <source>
        <strain evidence="13 14">TF01-11</strain>
    </source>
</reference>
<dbReference type="SUPFAM" id="SSF52540">
    <property type="entry name" value="P-loop containing nucleoside triphosphate hydrolases"/>
    <property type="match status" value="1"/>
</dbReference>
<dbReference type="InterPro" id="IPR025867">
    <property type="entry name" value="MnmE_helical"/>
</dbReference>
<dbReference type="Gene3D" id="3.30.1360.120">
    <property type="entry name" value="Probable tRNA modification gtpase trme, domain 1"/>
    <property type="match status" value="1"/>
</dbReference>
<evidence type="ECO:0000256" key="1">
    <source>
        <dbReference type="ARBA" id="ARBA00011043"/>
    </source>
</evidence>
<evidence type="ECO:0000256" key="10">
    <source>
        <dbReference type="HAMAP-Rule" id="MF_00379"/>
    </source>
</evidence>
<organism evidence="13 14">
    <name type="scientific">Butyribacter intestini</name>
    <dbReference type="NCBI Taxonomy" id="1703332"/>
    <lineage>
        <taxon>Bacteria</taxon>
        <taxon>Bacillati</taxon>
        <taxon>Bacillota</taxon>
        <taxon>Clostridia</taxon>
        <taxon>Lachnospirales</taxon>
        <taxon>Lachnospiraceae</taxon>
        <taxon>Butyribacter</taxon>
    </lineage>
</organism>
<feature type="binding site" evidence="10">
    <location>
        <position position="139"/>
    </location>
    <ligand>
        <name>(6S)-5-formyl-5,6,7,8-tetrahydrofolate</name>
        <dbReference type="ChEBI" id="CHEBI:57457"/>
    </ligand>
</feature>
<feature type="binding site" evidence="10">
    <location>
        <position position="249"/>
    </location>
    <ligand>
        <name>Mg(2+)</name>
        <dbReference type="ChEBI" id="CHEBI:18420"/>
    </ligand>
</feature>
<comment type="caution">
    <text evidence="10">Lacks conserved residue(s) required for the propagation of feature annotation.</text>
</comment>
<feature type="binding site" evidence="10">
    <location>
        <begin position="245"/>
        <end position="250"/>
    </location>
    <ligand>
        <name>GTP</name>
        <dbReference type="ChEBI" id="CHEBI:37565"/>
    </ligand>
</feature>
<feature type="binding site" evidence="10">
    <location>
        <position position="266"/>
    </location>
    <ligand>
        <name>K(+)</name>
        <dbReference type="ChEBI" id="CHEBI:29103"/>
    </ligand>
</feature>
<comment type="cofactor">
    <cofactor evidence="10">
        <name>K(+)</name>
        <dbReference type="ChEBI" id="CHEBI:29103"/>
    </cofactor>
    <text evidence="10">Binds 1 potassium ion per subunit.</text>
</comment>
<dbReference type="HAMAP" id="MF_00379">
    <property type="entry name" value="GTPase_MnmE"/>
    <property type="match status" value="1"/>
</dbReference>
<dbReference type="PROSITE" id="PS51709">
    <property type="entry name" value="G_TRME"/>
    <property type="match status" value="1"/>
</dbReference>
<evidence type="ECO:0000256" key="3">
    <source>
        <dbReference type="ARBA" id="ARBA00022694"/>
    </source>
</evidence>
<feature type="binding site" evidence="10">
    <location>
        <position position="100"/>
    </location>
    <ligand>
        <name>(6S)-5-formyl-5,6,7,8-tetrahydrofolate</name>
        <dbReference type="ChEBI" id="CHEBI:57457"/>
    </ligand>
</feature>
<dbReference type="AlphaFoldDB" id="A0AAW3JM03"/>
<dbReference type="PANTHER" id="PTHR42714:SF2">
    <property type="entry name" value="TRNA MODIFICATION GTPASE GTPBP3, MITOCHONDRIAL"/>
    <property type="match status" value="1"/>
</dbReference>
<dbReference type="EMBL" id="LLKB01000008">
    <property type="protein sequence ID" value="KQC84016.1"/>
    <property type="molecule type" value="Genomic_DNA"/>
</dbReference>
<feature type="binding site" evidence="10">
    <location>
        <position position="472"/>
    </location>
    <ligand>
        <name>(6S)-5-formyl-5,6,7,8-tetrahydrofolate</name>
        <dbReference type="ChEBI" id="CHEBI:57457"/>
    </ligand>
</feature>
<evidence type="ECO:0000313" key="13">
    <source>
        <dbReference type="EMBL" id="KQC84016.1"/>
    </source>
</evidence>
<gene>
    <name evidence="10" type="primary">mnmE</name>
    <name evidence="10" type="synonym">trmE</name>
    <name evidence="13" type="ORF">APZ18_15090</name>
</gene>
<sequence>MHTKTIASIASGMGGGIGVIRISGDDAMTIAGKIFRKRSQIDLSSECEKEDVQSDDKFFEKTDTHTIHYGFIVDEGKVVDEVMVLVMKKPNSYTREDVIEIDSHGGPFIVKKILETVLKNGAALAEPGEFTKRAFFNGRIDLAQAEAVMKLISSENNYALDSALSQLEGNLSKYIEDIRQDILYDMGYIEAALDDPEHYDLGKFRFELRDKLERDKDKLNELVEHFDDGRMKSEGINTVIVGKPNAGKSSLMNLLLDEERAIVTNVAGTTRDILEERVKLGDVILNLVDTAGIHETDDVVENIGVNKAIEYADKCDFIIYVVDSSEKLDDADFQIIDILQQKKGVILMNKSDLNPVTTVNDIQKRLDWECITFSNETKQGMKELEDYVNNSFLDGDISFNDQVHLTGIRHKEAVMAAIESIDAVLQAIDDEMPEDFFTIDMMDAYKGLGLINGETASEDLVNKIFKEFCMGK</sequence>
<feature type="binding site" evidence="10">
    <location>
        <position position="269"/>
    </location>
    <ligand>
        <name>K(+)</name>
        <dbReference type="ChEBI" id="CHEBI:29103"/>
    </ligand>
</feature>
<keyword evidence="3 10" id="KW-0819">tRNA processing</keyword>
<feature type="binding site" evidence="10">
    <location>
        <position position="264"/>
    </location>
    <ligand>
        <name>K(+)</name>
        <dbReference type="ChEBI" id="CHEBI:29103"/>
    </ligand>
</feature>
<evidence type="ECO:0000256" key="11">
    <source>
        <dbReference type="RuleBase" id="RU003313"/>
    </source>
</evidence>
<protein>
    <recommendedName>
        <fullName evidence="10">tRNA modification GTPase MnmE</fullName>
        <ecNumber evidence="10">3.6.-.-</ecNumber>
    </recommendedName>
</protein>
<evidence type="ECO:0000256" key="9">
    <source>
        <dbReference type="ARBA" id="ARBA00023134"/>
    </source>
</evidence>
<keyword evidence="8 10" id="KW-0630">Potassium</keyword>
<evidence type="ECO:0000313" key="14">
    <source>
        <dbReference type="Proteomes" id="UP000050833"/>
    </source>
</evidence>
<dbReference type="PRINTS" id="PR00326">
    <property type="entry name" value="GTP1OBG"/>
</dbReference>
<evidence type="ECO:0000256" key="4">
    <source>
        <dbReference type="ARBA" id="ARBA00022723"/>
    </source>
</evidence>
<dbReference type="InterPro" id="IPR031168">
    <property type="entry name" value="G_TrmE"/>
</dbReference>
<dbReference type="Pfam" id="PF01926">
    <property type="entry name" value="MMR_HSR1"/>
    <property type="match status" value="1"/>
</dbReference>
<dbReference type="EC" id="3.6.-.-" evidence="10"/>
<evidence type="ECO:0000256" key="5">
    <source>
        <dbReference type="ARBA" id="ARBA00022741"/>
    </source>
</evidence>
<keyword evidence="4 10" id="KW-0479">Metal-binding</keyword>
<feature type="binding site" evidence="10">
    <location>
        <position position="245"/>
    </location>
    <ligand>
        <name>K(+)</name>
        <dbReference type="ChEBI" id="CHEBI:29103"/>
    </ligand>
</feature>
<dbReference type="InterPro" id="IPR005225">
    <property type="entry name" value="Small_GTP-bd"/>
</dbReference>
<dbReference type="InterPro" id="IPR027368">
    <property type="entry name" value="MnmE_dom2"/>
</dbReference>
<dbReference type="Pfam" id="PF10396">
    <property type="entry name" value="TrmE_N"/>
    <property type="match status" value="1"/>
</dbReference>
<keyword evidence="9 10" id="KW-0342">GTP-binding</keyword>
<dbReference type="InterPro" id="IPR027417">
    <property type="entry name" value="P-loop_NTPase"/>
</dbReference>
<name>A0AAW3JM03_9FIRM</name>
<dbReference type="FunFam" id="3.40.50.300:FF:001376">
    <property type="entry name" value="tRNA modification GTPase MnmE"/>
    <property type="match status" value="1"/>
</dbReference>
<accession>A0AAW3JM03</accession>
<dbReference type="PANTHER" id="PTHR42714">
    <property type="entry name" value="TRNA MODIFICATION GTPASE GTPBP3"/>
    <property type="match status" value="1"/>
</dbReference>